<organism evidence="1 2">
    <name type="scientific">Dichotomopilus funicola</name>
    <dbReference type="NCBI Taxonomy" id="1934379"/>
    <lineage>
        <taxon>Eukaryota</taxon>
        <taxon>Fungi</taxon>
        <taxon>Dikarya</taxon>
        <taxon>Ascomycota</taxon>
        <taxon>Pezizomycotina</taxon>
        <taxon>Sordariomycetes</taxon>
        <taxon>Sordariomycetidae</taxon>
        <taxon>Sordariales</taxon>
        <taxon>Chaetomiaceae</taxon>
        <taxon>Dichotomopilus</taxon>
    </lineage>
</organism>
<gene>
    <name evidence="1" type="ORF">C8A04DRAFT_32162</name>
</gene>
<proteinExistence type="predicted"/>
<protein>
    <submittedName>
        <fullName evidence="1">Uncharacterized protein</fullName>
    </submittedName>
</protein>
<evidence type="ECO:0000313" key="2">
    <source>
        <dbReference type="Proteomes" id="UP001302676"/>
    </source>
</evidence>
<reference evidence="1" key="1">
    <citation type="journal article" date="2023" name="Mol. Phylogenet. Evol.">
        <title>Genome-scale phylogeny and comparative genomics of the fungal order Sordariales.</title>
        <authorList>
            <person name="Hensen N."/>
            <person name="Bonometti L."/>
            <person name="Westerberg I."/>
            <person name="Brannstrom I.O."/>
            <person name="Guillou S."/>
            <person name="Cros-Aarteil S."/>
            <person name="Calhoun S."/>
            <person name="Haridas S."/>
            <person name="Kuo A."/>
            <person name="Mondo S."/>
            <person name="Pangilinan J."/>
            <person name="Riley R."/>
            <person name="LaButti K."/>
            <person name="Andreopoulos B."/>
            <person name="Lipzen A."/>
            <person name="Chen C."/>
            <person name="Yan M."/>
            <person name="Daum C."/>
            <person name="Ng V."/>
            <person name="Clum A."/>
            <person name="Steindorff A."/>
            <person name="Ohm R.A."/>
            <person name="Martin F."/>
            <person name="Silar P."/>
            <person name="Natvig D.O."/>
            <person name="Lalanne C."/>
            <person name="Gautier V."/>
            <person name="Ament-Velasquez S.L."/>
            <person name="Kruys A."/>
            <person name="Hutchinson M.I."/>
            <person name="Powell A.J."/>
            <person name="Barry K."/>
            <person name="Miller A.N."/>
            <person name="Grigoriev I.V."/>
            <person name="Debuchy R."/>
            <person name="Gladieux P."/>
            <person name="Hiltunen Thoren M."/>
            <person name="Johannesson H."/>
        </authorList>
    </citation>
    <scope>NUCLEOTIDE SEQUENCE</scope>
    <source>
        <strain evidence="1">CBS 141.50</strain>
    </source>
</reference>
<dbReference type="RefSeq" id="XP_062633717.1">
    <property type="nucleotide sequence ID" value="XM_062781998.1"/>
</dbReference>
<comment type="caution">
    <text evidence="1">The sequence shown here is derived from an EMBL/GenBank/DDBJ whole genome shotgun (WGS) entry which is preliminary data.</text>
</comment>
<sequence>MPTFDCLVDPNPDLCEKSHSGIPYPKLEPFARSLLGTQNYSDLEDLIDAMDLTAEWGNEHLPLDDPPDREYLEKKNAMFEAALPEDLPGGRLGLLSLSPRPRREWEKMVRGKQRRIGDETPRERFITRFRKVGSSDPRENTRREV</sequence>
<dbReference type="EMBL" id="MU853634">
    <property type="protein sequence ID" value="KAK4140346.1"/>
    <property type="molecule type" value="Genomic_DNA"/>
</dbReference>
<evidence type="ECO:0000313" key="1">
    <source>
        <dbReference type="EMBL" id="KAK4140346.1"/>
    </source>
</evidence>
<dbReference type="GeneID" id="87818611"/>
<dbReference type="AlphaFoldDB" id="A0AAN6ZK52"/>
<name>A0AAN6ZK52_9PEZI</name>
<accession>A0AAN6ZK52</accession>
<reference evidence="1" key="2">
    <citation type="submission" date="2023-05" db="EMBL/GenBank/DDBJ databases">
        <authorList>
            <consortium name="Lawrence Berkeley National Laboratory"/>
            <person name="Steindorff A."/>
            <person name="Hensen N."/>
            <person name="Bonometti L."/>
            <person name="Westerberg I."/>
            <person name="Brannstrom I.O."/>
            <person name="Guillou S."/>
            <person name="Cros-Aarteil S."/>
            <person name="Calhoun S."/>
            <person name="Haridas S."/>
            <person name="Kuo A."/>
            <person name="Mondo S."/>
            <person name="Pangilinan J."/>
            <person name="Riley R."/>
            <person name="Labutti K."/>
            <person name="Andreopoulos B."/>
            <person name="Lipzen A."/>
            <person name="Chen C."/>
            <person name="Yanf M."/>
            <person name="Daum C."/>
            <person name="Ng V."/>
            <person name="Clum A."/>
            <person name="Ohm R."/>
            <person name="Martin F."/>
            <person name="Silar P."/>
            <person name="Natvig D."/>
            <person name="Lalanne C."/>
            <person name="Gautier V."/>
            <person name="Ament-Velasquez S.L."/>
            <person name="Kruys A."/>
            <person name="Hutchinson M.I."/>
            <person name="Powell A.J."/>
            <person name="Barry K."/>
            <person name="Miller A.N."/>
            <person name="Grigoriev I.V."/>
            <person name="Debuchy R."/>
            <person name="Gladieux P."/>
            <person name="Thoren M.H."/>
            <person name="Johannesson H."/>
        </authorList>
    </citation>
    <scope>NUCLEOTIDE SEQUENCE</scope>
    <source>
        <strain evidence="1">CBS 141.50</strain>
    </source>
</reference>
<dbReference type="Proteomes" id="UP001302676">
    <property type="component" value="Unassembled WGS sequence"/>
</dbReference>
<keyword evidence="2" id="KW-1185">Reference proteome</keyword>